<accession>A0A8X6GUD7</accession>
<proteinExistence type="predicted"/>
<organism evidence="1 2">
    <name type="scientific">Trichonephila clavata</name>
    <name type="common">Joro spider</name>
    <name type="synonym">Nephila clavata</name>
    <dbReference type="NCBI Taxonomy" id="2740835"/>
    <lineage>
        <taxon>Eukaryota</taxon>
        <taxon>Metazoa</taxon>
        <taxon>Ecdysozoa</taxon>
        <taxon>Arthropoda</taxon>
        <taxon>Chelicerata</taxon>
        <taxon>Arachnida</taxon>
        <taxon>Araneae</taxon>
        <taxon>Araneomorphae</taxon>
        <taxon>Entelegynae</taxon>
        <taxon>Araneoidea</taxon>
        <taxon>Nephilidae</taxon>
        <taxon>Trichonephila</taxon>
    </lineage>
</organism>
<keyword evidence="2" id="KW-1185">Reference proteome</keyword>
<gene>
    <name evidence="1" type="primary">ORF1_35</name>
    <name evidence="1" type="ORF">TNCT_29931</name>
</gene>
<evidence type="ECO:0000313" key="1">
    <source>
        <dbReference type="EMBL" id="GFR10653.1"/>
    </source>
</evidence>
<dbReference type="Proteomes" id="UP000887116">
    <property type="component" value="Unassembled WGS sequence"/>
</dbReference>
<reference evidence="1" key="1">
    <citation type="submission" date="2020-07" db="EMBL/GenBank/DDBJ databases">
        <title>Multicomponent nature underlies the extraordinary mechanical properties of spider dragline silk.</title>
        <authorList>
            <person name="Kono N."/>
            <person name="Nakamura H."/>
            <person name="Mori M."/>
            <person name="Yoshida Y."/>
            <person name="Ohtoshi R."/>
            <person name="Malay A.D."/>
            <person name="Moran D.A.P."/>
            <person name="Tomita M."/>
            <person name="Numata K."/>
            <person name="Arakawa K."/>
        </authorList>
    </citation>
    <scope>NUCLEOTIDE SEQUENCE</scope>
</reference>
<dbReference type="EMBL" id="BMAO01036435">
    <property type="protein sequence ID" value="GFR10653.1"/>
    <property type="molecule type" value="Genomic_DNA"/>
</dbReference>
<comment type="caution">
    <text evidence="1">The sequence shown here is derived from an EMBL/GenBank/DDBJ whole genome shotgun (WGS) entry which is preliminary data.</text>
</comment>
<dbReference type="AlphaFoldDB" id="A0A8X6GUD7"/>
<sequence>MFGPRIAFEPYDGSRNITRPNQCWRCQGFFHSSEVYHLSIKFLKCAGPHQAKVCTLQFKDPLKCANCGEHAANWRQCPHFPKSKKARNQNKGEYFKNNNTKYSIKDINRRNKNTALKVTPSSQNFKNNNQLRSLKVTAPQTLNYLTPKLYRDKFRQTNQGKIFMIITIKIFRLCFGHFQ</sequence>
<protein>
    <submittedName>
        <fullName evidence="1">Nucleic-acid-binding protein from transposon X-element</fullName>
    </submittedName>
</protein>
<evidence type="ECO:0000313" key="2">
    <source>
        <dbReference type="Proteomes" id="UP000887116"/>
    </source>
</evidence>
<dbReference type="OrthoDB" id="8123891at2759"/>
<name>A0A8X6GUD7_TRICU</name>